<evidence type="ECO:0000256" key="1">
    <source>
        <dbReference type="SAM" id="Phobius"/>
    </source>
</evidence>
<feature type="transmembrane region" description="Helical" evidence="1">
    <location>
        <begin position="20"/>
        <end position="40"/>
    </location>
</feature>
<feature type="transmembrane region" description="Helical" evidence="1">
    <location>
        <begin position="60"/>
        <end position="83"/>
    </location>
</feature>
<feature type="transmembrane region" description="Helical" evidence="1">
    <location>
        <begin position="149"/>
        <end position="170"/>
    </location>
</feature>
<sequence length="657" mass="75054">MRSRTSLFNKELFVQTFRTAGWISIVYLVALLFALPLRIATEMTNHTRLENYIPSYETLFHYHFEIQLVFMFGTPILLALVLFRYLQSKQAAVFIHSLPIKRTNLLHQFTAAGLLFILMPVLITAFILLLMHSSSSIEPLYSSSDVMLWTGQTLLFTCFTFILCIFVGMLTGMTAVQGVITLIMLLFPYGISVLVIANLSFFLNGFAVEYYSDQNLESLSPFLMVPELMQEGLKTSYFIIYILIAAALYVTSILLYKKRRIESVSQAVSIRGLQPFFIYGITLCFMLLAGVYYGQTQNSAAWIFFGYTAGSLIGYLIAVMIVEKTWRVASHWRGYAVYAAGAAAILFLLQLDLTGYEKNVPEEKRVQSVYLLNSYYEYAAPEEEILTTNKLTSKENIRSVQRLHESIISRNDRLAAAGPGDYLFIAYELTNGEKLIREFKLPSRDAFKEELRPIIQSKEYKKATNPVAAMQAEEVEKIKIRANNLDGKSVTLTDPGDMVAFTKLAQQELFNERYDGANEHAPTFSTVEFLLNDNTTHFMEFKTSYKTLETWLSEKGEMKNARIMPDDLSYAIIYKLTDPTSDPYHTKEYSAEYFDKMVEQGEAVKVTETQELDQLIRHFHSGSSKDYMAALFFKDRKQPEIGNFHADLLPEVTNRLE</sequence>
<comment type="caution">
    <text evidence="3">The sequence shown here is derived from an EMBL/GenBank/DDBJ whole genome shotgun (WGS) entry which is preliminary data.</text>
</comment>
<dbReference type="InterPro" id="IPR045611">
    <property type="entry name" value="DUF6449"/>
</dbReference>
<feature type="transmembrane region" description="Helical" evidence="1">
    <location>
        <begin position="104"/>
        <end position="129"/>
    </location>
</feature>
<dbReference type="InterPro" id="IPR053046">
    <property type="entry name" value="ABC-5_transporter"/>
</dbReference>
<protein>
    <submittedName>
        <fullName evidence="3">DUF6449 domain-containing protein</fullName>
    </submittedName>
</protein>
<reference evidence="4" key="1">
    <citation type="journal article" date="2019" name="Int. J. Syst. Evol. Microbiol.">
        <title>The Global Catalogue of Microorganisms (GCM) 10K type strain sequencing project: providing services to taxonomists for standard genome sequencing and annotation.</title>
        <authorList>
            <consortium name="The Broad Institute Genomics Platform"/>
            <consortium name="The Broad Institute Genome Sequencing Center for Infectious Disease"/>
            <person name="Wu L."/>
            <person name="Ma J."/>
        </authorList>
    </citation>
    <scope>NUCLEOTIDE SEQUENCE [LARGE SCALE GENOMIC DNA]</scope>
    <source>
        <strain evidence="4">NBRC 106396</strain>
    </source>
</reference>
<feature type="transmembrane region" description="Helical" evidence="1">
    <location>
        <begin position="276"/>
        <end position="294"/>
    </location>
</feature>
<keyword evidence="1" id="KW-0472">Membrane</keyword>
<dbReference type="Proteomes" id="UP001596549">
    <property type="component" value="Unassembled WGS sequence"/>
</dbReference>
<feature type="transmembrane region" description="Helical" evidence="1">
    <location>
        <begin position="182"/>
        <end position="203"/>
    </location>
</feature>
<dbReference type="RefSeq" id="WP_379745091.1">
    <property type="nucleotide sequence ID" value="NZ_JBHTCP010000002.1"/>
</dbReference>
<proteinExistence type="predicted"/>
<feature type="transmembrane region" description="Helical" evidence="1">
    <location>
        <begin position="334"/>
        <end position="351"/>
    </location>
</feature>
<dbReference type="PANTHER" id="PTHR39177">
    <property type="entry name" value="ABC TRANSPORTER PERMEASE YTRC-RELATED"/>
    <property type="match status" value="1"/>
</dbReference>
<organism evidence="3 4">
    <name type="scientific">Fictibacillus iocasae</name>
    <dbReference type="NCBI Taxonomy" id="2715437"/>
    <lineage>
        <taxon>Bacteria</taxon>
        <taxon>Bacillati</taxon>
        <taxon>Bacillota</taxon>
        <taxon>Bacilli</taxon>
        <taxon>Bacillales</taxon>
        <taxon>Fictibacillaceae</taxon>
        <taxon>Fictibacillus</taxon>
    </lineage>
</organism>
<evidence type="ECO:0000313" key="3">
    <source>
        <dbReference type="EMBL" id="MFC7370228.1"/>
    </source>
</evidence>
<keyword evidence="1" id="KW-1133">Transmembrane helix</keyword>
<feature type="transmembrane region" description="Helical" evidence="1">
    <location>
        <begin position="300"/>
        <end position="322"/>
    </location>
</feature>
<accession>A0ABW2NLX4</accession>
<evidence type="ECO:0000259" key="2">
    <source>
        <dbReference type="Pfam" id="PF20047"/>
    </source>
</evidence>
<feature type="transmembrane region" description="Helical" evidence="1">
    <location>
        <begin position="238"/>
        <end position="256"/>
    </location>
</feature>
<feature type="domain" description="DUF6449" evidence="2">
    <location>
        <begin position="427"/>
        <end position="546"/>
    </location>
</feature>
<dbReference type="Pfam" id="PF20047">
    <property type="entry name" value="DUF6449"/>
    <property type="match status" value="1"/>
</dbReference>
<dbReference type="PANTHER" id="PTHR39177:SF1">
    <property type="entry name" value="ABC TRANSPORTER PERMEASE YTRC-RELATED"/>
    <property type="match status" value="1"/>
</dbReference>
<dbReference type="EMBL" id="JBHTCP010000002">
    <property type="protein sequence ID" value="MFC7370228.1"/>
    <property type="molecule type" value="Genomic_DNA"/>
</dbReference>
<keyword evidence="1" id="KW-0812">Transmembrane</keyword>
<evidence type="ECO:0000313" key="4">
    <source>
        <dbReference type="Proteomes" id="UP001596549"/>
    </source>
</evidence>
<keyword evidence="4" id="KW-1185">Reference proteome</keyword>
<gene>
    <name evidence="3" type="ORF">ACFQPF_00870</name>
</gene>
<name>A0ABW2NLX4_9BACL</name>